<dbReference type="EMBL" id="QJKJ01002986">
    <property type="protein sequence ID" value="RDY00469.1"/>
    <property type="molecule type" value="Genomic_DNA"/>
</dbReference>
<feature type="non-terminal residue" evidence="2">
    <location>
        <position position="1"/>
    </location>
</feature>
<dbReference type="InterPro" id="IPR057670">
    <property type="entry name" value="SH3_retrovirus"/>
</dbReference>
<gene>
    <name evidence="2" type="ORF">CR513_16352</name>
</gene>
<proteinExistence type="predicted"/>
<dbReference type="OrthoDB" id="1751476at2759"/>
<sequence length="83" mass="9822">MARTLFNENNSLKLHLNCERVDNPTYLIFTFLDVNSDKETFLGYFDASKAYKVYNSRTLIVQESIHVRFNDFKPDKKLLELID</sequence>
<feature type="domain" description="Retroviral polymerase SH3-like" evidence="1">
    <location>
        <begin position="32"/>
        <end position="73"/>
    </location>
</feature>
<dbReference type="AlphaFoldDB" id="A0A371HCD3"/>
<evidence type="ECO:0000259" key="1">
    <source>
        <dbReference type="Pfam" id="PF25597"/>
    </source>
</evidence>
<comment type="caution">
    <text evidence="2">The sequence shown here is derived from an EMBL/GenBank/DDBJ whole genome shotgun (WGS) entry which is preliminary data.</text>
</comment>
<dbReference type="Pfam" id="PF25597">
    <property type="entry name" value="SH3_retrovirus"/>
    <property type="match status" value="1"/>
</dbReference>
<organism evidence="2 3">
    <name type="scientific">Mucuna pruriens</name>
    <name type="common">Velvet bean</name>
    <name type="synonym">Dolichos pruriens</name>
    <dbReference type="NCBI Taxonomy" id="157652"/>
    <lineage>
        <taxon>Eukaryota</taxon>
        <taxon>Viridiplantae</taxon>
        <taxon>Streptophyta</taxon>
        <taxon>Embryophyta</taxon>
        <taxon>Tracheophyta</taxon>
        <taxon>Spermatophyta</taxon>
        <taxon>Magnoliopsida</taxon>
        <taxon>eudicotyledons</taxon>
        <taxon>Gunneridae</taxon>
        <taxon>Pentapetalae</taxon>
        <taxon>rosids</taxon>
        <taxon>fabids</taxon>
        <taxon>Fabales</taxon>
        <taxon>Fabaceae</taxon>
        <taxon>Papilionoideae</taxon>
        <taxon>50 kb inversion clade</taxon>
        <taxon>NPAAA clade</taxon>
        <taxon>indigoferoid/millettioid clade</taxon>
        <taxon>Phaseoleae</taxon>
        <taxon>Mucuna</taxon>
    </lineage>
</organism>
<evidence type="ECO:0000313" key="2">
    <source>
        <dbReference type="EMBL" id="RDY00469.1"/>
    </source>
</evidence>
<evidence type="ECO:0000313" key="3">
    <source>
        <dbReference type="Proteomes" id="UP000257109"/>
    </source>
</evidence>
<accession>A0A371HCD3</accession>
<protein>
    <recommendedName>
        <fullName evidence="1">Retroviral polymerase SH3-like domain-containing protein</fullName>
    </recommendedName>
</protein>
<dbReference type="Proteomes" id="UP000257109">
    <property type="component" value="Unassembled WGS sequence"/>
</dbReference>
<reference evidence="2" key="1">
    <citation type="submission" date="2018-05" db="EMBL/GenBank/DDBJ databases">
        <title>Draft genome of Mucuna pruriens seed.</title>
        <authorList>
            <person name="Nnadi N.E."/>
            <person name="Vos R."/>
            <person name="Hasami M.H."/>
            <person name="Devisetty U.K."/>
            <person name="Aguiy J.C."/>
        </authorList>
    </citation>
    <scope>NUCLEOTIDE SEQUENCE [LARGE SCALE GENOMIC DNA]</scope>
    <source>
        <strain evidence="2">JCA_2017</strain>
    </source>
</reference>
<name>A0A371HCD3_MUCPR</name>
<keyword evidence="3" id="KW-1185">Reference proteome</keyword>